<dbReference type="PANTHER" id="PTHR11712">
    <property type="entry name" value="POLYKETIDE SYNTHASE-RELATED"/>
    <property type="match status" value="1"/>
</dbReference>
<sequence>MGTVLMTRSATRQDGLGRRVVITGMAGFSPIGNDWSTIHDNLARGASGIRHIPQWGIYEGLNTRLGGPVEEFDLPAHYHRKALRSMGRGARMATRASELALEDAGLLGDDLVSSGALGISYGASAGEPDAMADFGNMLIHKSTDGLNANSYIRMMAHTAPVNIGVFLGVRGRIHTTSSACTSGSQGIGYAYEAIRFGRQTAMIAGGCEELSASEAAVFDTLFATSTRNDAPDTTPRPFDSQRDGLVIGEGAATLILEDLEHALARGAHIHAEVVGYGTNSDGRHVTQPDATMMERAIRDALADANLSAEQVGYISAHGTATDRGDIAESHATAAVFGNRKPISSLKSYTGHTLGACGALEAWVAIEMMREGWFHPTINLDTPDPKCAELDYLRHEMQPIDCDHVMSNNFAFGGINTSLIFRRWS</sequence>
<dbReference type="CDD" id="cd00834">
    <property type="entry name" value="KAS_I_II"/>
    <property type="match status" value="1"/>
</dbReference>
<dbReference type="InterPro" id="IPR014030">
    <property type="entry name" value="Ketoacyl_synth_N"/>
</dbReference>
<dbReference type="Proteomes" id="UP000321726">
    <property type="component" value="Unassembled WGS sequence"/>
</dbReference>
<dbReference type="InterPro" id="IPR018201">
    <property type="entry name" value="Ketoacyl_synth_AS"/>
</dbReference>
<dbReference type="SUPFAM" id="SSF53901">
    <property type="entry name" value="Thiolase-like"/>
    <property type="match status" value="2"/>
</dbReference>
<evidence type="ECO:0000256" key="4">
    <source>
        <dbReference type="RuleBase" id="RU003694"/>
    </source>
</evidence>
<organism evidence="6 7">
    <name type="scientific">Halomonas cupida</name>
    <dbReference type="NCBI Taxonomy" id="44933"/>
    <lineage>
        <taxon>Bacteria</taxon>
        <taxon>Pseudomonadati</taxon>
        <taxon>Pseudomonadota</taxon>
        <taxon>Gammaproteobacteria</taxon>
        <taxon>Oceanospirillales</taxon>
        <taxon>Halomonadaceae</taxon>
        <taxon>Halomonas</taxon>
    </lineage>
</organism>
<comment type="pathway">
    <text evidence="1">Lipid metabolism; fatty acid biosynthesis.</text>
</comment>
<dbReference type="Pfam" id="PF00109">
    <property type="entry name" value="ketoacyl-synt"/>
    <property type="match status" value="1"/>
</dbReference>
<dbReference type="Pfam" id="PF02801">
    <property type="entry name" value="Ketoacyl-synt_C"/>
    <property type="match status" value="1"/>
</dbReference>
<dbReference type="SMART" id="SM00825">
    <property type="entry name" value="PKS_KS"/>
    <property type="match status" value="1"/>
</dbReference>
<evidence type="ECO:0000256" key="2">
    <source>
        <dbReference type="ARBA" id="ARBA00008467"/>
    </source>
</evidence>
<evidence type="ECO:0000313" key="7">
    <source>
        <dbReference type="Proteomes" id="UP000321726"/>
    </source>
</evidence>
<dbReference type="InterPro" id="IPR000794">
    <property type="entry name" value="Beta-ketoacyl_synthase"/>
</dbReference>
<dbReference type="PROSITE" id="PS00606">
    <property type="entry name" value="KS3_1"/>
    <property type="match status" value="1"/>
</dbReference>
<evidence type="ECO:0000259" key="5">
    <source>
        <dbReference type="PROSITE" id="PS52004"/>
    </source>
</evidence>
<proteinExistence type="inferred from homology"/>
<comment type="similarity">
    <text evidence="2 4">Belongs to the thiolase-like superfamily. Beta-ketoacyl-ACP synthases family.</text>
</comment>
<evidence type="ECO:0000256" key="1">
    <source>
        <dbReference type="ARBA" id="ARBA00005194"/>
    </source>
</evidence>
<dbReference type="InterPro" id="IPR014031">
    <property type="entry name" value="Ketoacyl_synth_C"/>
</dbReference>
<evidence type="ECO:0000313" key="6">
    <source>
        <dbReference type="EMBL" id="GEN25451.1"/>
    </source>
</evidence>
<feature type="domain" description="Ketosynthase family 3 (KS3)" evidence="5">
    <location>
        <begin position="17"/>
        <end position="422"/>
    </location>
</feature>
<evidence type="ECO:0000256" key="3">
    <source>
        <dbReference type="ARBA" id="ARBA00022679"/>
    </source>
</evidence>
<keyword evidence="7" id="KW-1185">Reference proteome</keyword>
<dbReference type="NCBIfam" id="NF006587">
    <property type="entry name" value="PRK09116.1"/>
    <property type="match status" value="1"/>
</dbReference>
<protein>
    <submittedName>
        <fullName evidence="6">Beta-ketoacyl-ACP synthase II</fullName>
    </submittedName>
</protein>
<gene>
    <name evidence="6" type="primary">fabF_3</name>
    <name evidence="6" type="ORF">HCU01_34000</name>
</gene>
<dbReference type="EMBL" id="BJXU01000144">
    <property type="protein sequence ID" value="GEN25451.1"/>
    <property type="molecule type" value="Genomic_DNA"/>
</dbReference>
<name>A0ABQ0WI99_9GAMM</name>
<dbReference type="InterPro" id="IPR016039">
    <property type="entry name" value="Thiolase-like"/>
</dbReference>
<keyword evidence="3 4" id="KW-0808">Transferase</keyword>
<dbReference type="PROSITE" id="PS52004">
    <property type="entry name" value="KS3_2"/>
    <property type="match status" value="1"/>
</dbReference>
<accession>A0ABQ0WI99</accession>
<dbReference type="Gene3D" id="3.40.47.10">
    <property type="match status" value="2"/>
</dbReference>
<comment type="caution">
    <text evidence="6">The sequence shown here is derived from an EMBL/GenBank/DDBJ whole genome shotgun (WGS) entry which is preliminary data.</text>
</comment>
<reference evidence="6 7" key="1">
    <citation type="submission" date="2019-07" db="EMBL/GenBank/DDBJ databases">
        <title>Whole genome shotgun sequence of Halomonas cupida NBRC 102219.</title>
        <authorList>
            <person name="Hosoyama A."/>
            <person name="Uohara A."/>
            <person name="Ohji S."/>
            <person name="Ichikawa N."/>
        </authorList>
    </citation>
    <scope>NUCLEOTIDE SEQUENCE [LARGE SCALE GENOMIC DNA]</scope>
    <source>
        <strain evidence="6 7">NBRC 102219</strain>
    </source>
</reference>
<dbReference type="PANTHER" id="PTHR11712:SF325">
    <property type="entry name" value="3-OXOACYL-(ACYL-CARRIER-PROTEIN) SYNTHASE II FABF"/>
    <property type="match status" value="1"/>
</dbReference>
<dbReference type="InterPro" id="IPR020841">
    <property type="entry name" value="PKS_Beta-ketoAc_synthase_dom"/>
</dbReference>